<dbReference type="InterPro" id="IPR028992">
    <property type="entry name" value="Hedgehog/Intein_dom"/>
</dbReference>
<dbReference type="SUPFAM" id="SSF51294">
    <property type="entry name" value="Hedgehog/intein (Hint) domain"/>
    <property type="match status" value="1"/>
</dbReference>
<evidence type="ECO:0000259" key="1">
    <source>
        <dbReference type="Pfam" id="PF13403"/>
    </source>
</evidence>
<reference evidence="2 3" key="1">
    <citation type="submission" date="2017-09" db="EMBL/GenBank/DDBJ databases">
        <title>A multilocus sequence analysis scheme for characterization of bacteria in the genus Thioclava.</title>
        <authorList>
            <person name="Liu Y."/>
            <person name="Shao Z."/>
        </authorList>
    </citation>
    <scope>NUCLEOTIDE SEQUENCE [LARGE SCALE GENOMIC DNA]</scope>
    <source>
        <strain evidence="2 3">CAU 1312</strain>
    </source>
</reference>
<proteinExistence type="predicted"/>
<dbReference type="AlphaFoldDB" id="A0A2A4CNT8"/>
<accession>A0A2A4CNT8</accession>
<gene>
    <name evidence="2" type="ORF">CLN94_09840</name>
</gene>
<dbReference type="RefSeq" id="WP_096433712.1">
    <property type="nucleotide sequence ID" value="NZ_NTJD01000007.1"/>
</dbReference>
<evidence type="ECO:0000313" key="3">
    <source>
        <dbReference type="Proteomes" id="UP000243507"/>
    </source>
</evidence>
<dbReference type="Proteomes" id="UP000243507">
    <property type="component" value="Unassembled WGS sequence"/>
</dbReference>
<dbReference type="EMBL" id="NTJD01000007">
    <property type="protein sequence ID" value="PCD76127.1"/>
    <property type="molecule type" value="Genomic_DNA"/>
</dbReference>
<keyword evidence="3" id="KW-1185">Reference proteome</keyword>
<organism evidence="2 3">
    <name type="scientific">Pseudothioclava arenosa</name>
    <dbReference type="NCBI Taxonomy" id="1795308"/>
    <lineage>
        <taxon>Bacteria</taxon>
        <taxon>Pseudomonadati</taxon>
        <taxon>Pseudomonadota</taxon>
        <taxon>Alphaproteobacteria</taxon>
        <taxon>Rhodobacterales</taxon>
        <taxon>Paracoccaceae</taxon>
        <taxon>Pseudothioclava</taxon>
    </lineage>
</organism>
<comment type="caution">
    <text evidence="2">The sequence shown here is derived from an EMBL/GenBank/DDBJ whole genome shotgun (WGS) entry which is preliminary data.</text>
</comment>
<evidence type="ECO:0000313" key="2">
    <source>
        <dbReference type="EMBL" id="PCD76127.1"/>
    </source>
</evidence>
<feature type="domain" description="Hedgehog/Intein (Hint)" evidence="1">
    <location>
        <begin position="40"/>
        <end position="165"/>
    </location>
</feature>
<dbReference type="InterPro" id="IPR036844">
    <property type="entry name" value="Hint_dom_sf"/>
</dbReference>
<sequence>MFGLKLQDFWTARKSPVEGALAADALVESYAEALPSDGIVAGTRIATEAGWRPVEALAPGDRVMTFDHGVQEVLHIERIRLGAVPRAILVPQQALGNATALLLLGDQSVMVESNLAEAAFGDPFVLVPSEVLEGFRGIEAVAPDRELEIFRLQFAAPEVVYANGFGLIHCGGGAVAPVEVEAPAYPLLPREAARMVVEALIEEEAATC</sequence>
<dbReference type="OrthoDB" id="7685535at2"/>
<dbReference type="Pfam" id="PF13403">
    <property type="entry name" value="Hint_2"/>
    <property type="match status" value="1"/>
</dbReference>
<protein>
    <recommendedName>
        <fullName evidence="1">Hedgehog/Intein (Hint) domain-containing protein</fullName>
    </recommendedName>
</protein>
<name>A0A2A4CNT8_9RHOB</name>